<keyword evidence="2" id="KW-1185">Reference proteome</keyword>
<dbReference type="EMBL" id="JAIQCV010000012">
    <property type="protein sequence ID" value="KAH1038675.1"/>
    <property type="molecule type" value="Genomic_DNA"/>
</dbReference>
<accession>A0A9D3UDV9</accession>
<dbReference type="AlphaFoldDB" id="A0A9D3UDV9"/>
<sequence>KRIDEVDDRITDGLQSMKEQLKEDVWDTIDSSKNKLTEKDDALEAMVTTLKEETNKLKG</sequence>
<proteinExistence type="predicted"/>
<feature type="non-terminal residue" evidence="1">
    <location>
        <position position="1"/>
    </location>
</feature>
<gene>
    <name evidence="1" type="ORF">J1N35_040418</name>
</gene>
<organism evidence="1 2">
    <name type="scientific">Gossypium stocksii</name>
    <dbReference type="NCBI Taxonomy" id="47602"/>
    <lineage>
        <taxon>Eukaryota</taxon>
        <taxon>Viridiplantae</taxon>
        <taxon>Streptophyta</taxon>
        <taxon>Embryophyta</taxon>
        <taxon>Tracheophyta</taxon>
        <taxon>Spermatophyta</taxon>
        <taxon>Magnoliopsida</taxon>
        <taxon>eudicotyledons</taxon>
        <taxon>Gunneridae</taxon>
        <taxon>Pentapetalae</taxon>
        <taxon>rosids</taxon>
        <taxon>malvids</taxon>
        <taxon>Malvales</taxon>
        <taxon>Malvaceae</taxon>
        <taxon>Malvoideae</taxon>
        <taxon>Gossypium</taxon>
    </lineage>
</organism>
<name>A0A9D3UDV9_9ROSI</name>
<reference evidence="1 2" key="1">
    <citation type="journal article" date="2021" name="Plant Biotechnol. J.">
        <title>Multi-omics assisted identification of the key and species-specific regulatory components of drought-tolerant mechanisms in Gossypium stocksii.</title>
        <authorList>
            <person name="Yu D."/>
            <person name="Ke L."/>
            <person name="Zhang D."/>
            <person name="Wu Y."/>
            <person name="Sun Y."/>
            <person name="Mei J."/>
            <person name="Sun J."/>
            <person name="Sun Y."/>
        </authorList>
    </citation>
    <scope>NUCLEOTIDE SEQUENCE [LARGE SCALE GENOMIC DNA]</scope>
    <source>
        <strain evidence="2">cv. E1</strain>
        <tissue evidence="1">Leaf</tissue>
    </source>
</reference>
<evidence type="ECO:0000313" key="1">
    <source>
        <dbReference type="EMBL" id="KAH1038675.1"/>
    </source>
</evidence>
<dbReference type="OrthoDB" id="10447718at2759"/>
<dbReference type="Proteomes" id="UP000828251">
    <property type="component" value="Unassembled WGS sequence"/>
</dbReference>
<evidence type="ECO:0000313" key="2">
    <source>
        <dbReference type="Proteomes" id="UP000828251"/>
    </source>
</evidence>
<comment type="caution">
    <text evidence="1">The sequence shown here is derived from an EMBL/GenBank/DDBJ whole genome shotgun (WGS) entry which is preliminary data.</text>
</comment>
<protein>
    <submittedName>
        <fullName evidence="1">Uncharacterized protein</fullName>
    </submittedName>
</protein>